<organism evidence="1 2">
    <name type="scientific">Sphingomonas morindae</name>
    <dbReference type="NCBI Taxonomy" id="1541170"/>
    <lineage>
        <taxon>Bacteria</taxon>
        <taxon>Pseudomonadati</taxon>
        <taxon>Pseudomonadota</taxon>
        <taxon>Alphaproteobacteria</taxon>
        <taxon>Sphingomonadales</taxon>
        <taxon>Sphingomonadaceae</taxon>
        <taxon>Sphingomonas</taxon>
    </lineage>
</organism>
<protein>
    <submittedName>
        <fullName evidence="1">OsmC family protein</fullName>
    </submittedName>
</protein>
<name>A0ABY4X7E4_9SPHN</name>
<accession>A0ABY4X7E4</accession>
<dbReference type="Proteomes" id="UP001056937">
    <property type="component" value="Chromosome 1"/>
</dbReference>
<dbReference type="PANTHER" id="PTHR39624">
    <property type="entry name" value="PROTEIN INVOLVED IN RIMO-MEDIATED BETA-METHYLTHIOLATION OF RIBOSOMAL PROTEIN S12 YCAO"/>
    <property type="match status" value="1"/>
</dbReference>
<evidence type="ECO:0000313" key="2">
    <source>
        <dbReference type="Proteomes" id="UP001056937"/>
    </source>
</evidence>
<gene>
    <name evidence="1" type="ORF">LHA26_16545</name>
</gene>
<dbReference type="RefSeq" id="WP_252166662.1">
    <property type="nucleotide sequence ID" value="NZ_CP084930.1"/>
</dbReference>
<dbReference type="InterPro" id="IPR003718">
    <property type="entry name" value="OsmC/Ohr_fam"/>
</dbReference>
<dbReference type="InterPro" id="IPR036102">
    <property type="entry name" value="OsmC/Ohrsf"/>
</dbReference>
<keyword evidence="2" id="KW-1185">Reference proteome</keyword>
<dbReference type="EMBL" id="CP084930">
    <property type="protein sequence ID" value="USI72852.1"/>
    <property type="molecule type" value="Genomic_DNA"/>
</dbReference>
<evidence type="ECO:0000313" key="1">
    <source>
        <dbReference type="EMBL" id="USI72852.1"/>
    </source>
</evidence>
<sequence length="170" mass="18052">MTEASAALDGAVAEDTGAGAFQARIRTAGVEILADEPVAVGGLGSGPSPYQLLASTLASCTTMTVRLYATRKDWPVRRIRTSVGHMRDADVTPPDRFTRRIEIEGDLDDMQRARLIEIADRCPVHRTLSAGARIETVDARGSPAAGAASDHVVDMEALIAVGRGSFDFTQ</sequence>
<dbReference type="Pfam" id="PF02566">
    <property type="entry name" value="OsmC"/>
    <property type="match status" value="1"/>
</dbReference>
<dbReference type="Gene3D" id="3.30.300.20">
    <property type="match status" value="1"/>
</dbReference>
<dbReference type="InterPro" id="IPR015946">
    <property type="entry name" value="KH_dom-like_a/b"/>
</dbReference>
<dbReference type="PANTHER" id="PTHR39624:SF2">
    <property type="entry name" value="OSMC-LIKE PROTEIN"/>
    <property type="match status" value="1"/>
</dbReference>
<reference evidence="1" key="1">
    <citation type="journal article" date="2022" name="Toxins">
        <title>Genomic Analysis of Sphingopyxis sp. USTB-05 for Biodegrading Cyanobacterial Hepatotoxins.</title>
        <authorList>
            <person name="Liu C."/>
            <person name="Xu Q."/>
            <person name="Zhao Z."/>
            <person name="Zhang H."/>
            <person name="Liu X."/>
            <person name="Yin C."/>
            <person name="Liu Y."/>
            <person name="Yan H."/>
        </authorList>
    </citation>
    <scope>NUCLEOTIDE SEQUENCE</scope>
    <source>
        <strain evidence="1">NBD5</strain>
    </source>
</reference>
<dbReference type="SUPFAM" id="SSF82784">
    <property type="entry name" value="OsmC-like"/>
    <property type="match status" value="1"/>
</dbReference>
<proteinExistence type="predicted"/>